<dbReference type="Pfam" id="PF00501">
    <property type="entry name" value="AMP-binding"/>
    <property type="match status" value="1"/>
</dbReference>
<proteinExistence type="inferred from homology"/>
<dbReference type="InterPro" id="IPR045851">
    <property type="entry name" value="AMP-bd_C_sf"/>
</dbReference>
<feature type="domain" description="AMP-dependent synthetase/ligase" evidence="6">
    <location>
        <begin position="19"/>
        <end position="413"/>
    </location>
</feature>
<dbReference type="Gene3D" id="3.40.50.12780">
    <property type="entry name" value="N-terminal domain of ligase-like"/>
    <property type="match status" value="1"/>
</dbReference>
<dbReference type="EMBL" id="BAABJM010000001">
    <property type="protein sequence ID" value="GAA5046132.1"/>
    <property type="molecule type" value="Genomic_DNA"/>
</dbReference>
<evidence type="ECO:0000256" key="3">
    <source>
        <dbReference type="ARBA" id="ARBA00022832"/>
    </source>
</evidence>
<dbReference type="InterPro" id="IPR000873">
    <property type="entry name" value="AMP-dep_synth/lig_dom"/>
</dbReference>
<evidence type="ECO:0000313" key="9">
    <source>
        <dbReference type="Proteomes" id="UP001500603"/>
    </source>
</evidence>
<dbReference type="PANTHER" id="PTHR22754">
    <property type="entry name" value="DISCO-INTERACTING PROTEIN 2 DIP2 -RELATED"/>
    <property type="match status" value="1"/>
</dbReference>
<dbReference type="CDD" id="cd05931">
    <property type="entry name" value="FAAL"/>
    <property type="match status" value="1"/>
</dbReference>
<name>A0ABP9JW57_9NOCA</name>
<dbReference type="InterPro" id="IPR025110">
    <property type="entry name" value="AMP-bd_C"/>
</dbReference>
<accession>A0ABP9JW57</accession>
<evidence type="ECO:0000313" key="8">
    <source>
        <dbReference type="EMBL" id="GAA5046132.1"/>
    </source>
</evidence>
<dbReference type="InterPro" id="IPR042099">
    <property type="entry name" value="ANL_N_sf"/>
</dbReference>
<evidence type="ECO:0000259" key="6">
    <source>
        <dbReference type="Pfam" id="PF00501"/>
    </source>
</evidence>
<dbReference type="Proteomes" id="UP001500603">
    <property type="component" value="Unassembled WGS sequence"/>
</dbReference>
<feature type="region of interest" description="Disordered" evidence="5">
    <location>
        <begin position="430"/>
        <end position="468"/>
    </location>
</feature>
<evidence type="ECO:0000256" key="5">
    <source>
        <dbReference type="SAM" id="MobiDB-lite"/>
    </source>
</evidence>
<sequence length="634" mass="68046">MIPVTSAQDNRDAMALRVAEWAATRPDDDAFTELRFRLRERSARTLSYRRLHRAAGALAQQLRAASAPGDRVAILCAHGLDYPVAFLACLYSNRVAVPLFPLSGSRNRERLHTVLADARPTLSLLSADDSDTDTALGSALGRVLRLPVDLNASADEAPEPVLDPVHGTLAYLQYTSGSTKSPSGVRVTHDNLRTALEQLRGAMPAAGDQPILTWLPFFHDMGLVFGLALPLYSGVHGLSLAPVDFVKHPIRWLRALSDYRAGLSGCPNFGLSLAVSATTPAERADLDLSGLAVLLNGSEPVRSDVLAEFTSAFVGSGFRHRAHTPGFGLAEATLSVTICAQDAAPVAHRFDRGALAVGRVIVDDAGEGRTLVGCGAPAGQTVRIVDPDQRTVLPADRVGEIWVRGDNVCDGYLGRPDASRTTFAAGLARAEDERSAAGTWGSARRQNGRSESHAPTGSPVTPAPTAWSTDPIENSVHPPNDPFDPATGEKWLRTGDLGFWYDEQLYIAGRRKDIIVIDGRNHYPADIEATVEECAVEIRPGHVTAFGHDDGRREDLVVVAELVSTTLIDPTGGIEFSTLARRIRTAIATTHEVMPGAVILVEPGRIPKTSSGKLRRRECRARYLAGQLAPIALI</sequence>
<dbReference type="SUPFAM" id="SSF56801">
    <property type="entry name" value="Acetyl-CoA synthetase-like"/>
    <property type="match status" value="1"/>
</dbReference>
<dbReference type="Pfam" id="PF23024">
    <property type="entry name" value="AMP-dom_DIP2-like"/>
    <property type="match status" value="1"/>
</dbReference>
<keyword evidence="9" id="KW-1185">Reference proteome</keyword>
<keyword evidence="2" id="KW-0436">Ligase</keyword>
<evidence type="ECO:0000256" key="2">
    <source>
        <dbReference type="ARBA" id="ARBA00022598"/>
    </source>
</evidence>
<dbReference type="InterPro" id="IPR040097">
    <property type="entry name" value="FAAL/FAAC"/>
</dbReference>
<comment type="similarity">
    <text evidence="1">Belongs to the ATP-dependent AMP-binding enzyme family.</text>
</comment>
<reference evidence="9" key="1">
    <citation type="journal article" date="2019" name="Int. J. Syst. Evol. Microbiol.">
        <title>The Global Catalogue of Microorganisms (GCM) 10K type strain sequencing project: providing services to taxonomists for standard genome sequencing and annotation.</title>
        <authorList>
            <consortium name="The Broad Institute Genomics Platform"/>
            <consortium name="The Broad Institute Genome Sequencing Center for Infectious Disease"/>
            <person name="Wu L."/>
            <person name="Ma J."/>
        </authorList>
    </citation>
    <scope>NUCLEOTIDE SEQUENCE [LARGE SCALE GENOMIC DNA]</scope>
    <source>
        <strain evidence="9">JCM 18298</strain>
    </source>
</reference>
<keyword evidence="3" id="KW-0276">Fatty acid metabolism</keyword>
<evidence type="ECO:0000256" key="4">
    <source>
        <dbReference type="ARBA" id="ARBA00023098"/>
    </source>
</evidence>
<evidence type="ECO:0000259" key="7">
    <source>
        <dbReference type="Pfam" id="PF23024"/>
    </source>
</evidence>
<feature type="domain" description="AMP-binding enzyme C-terminal" evidence="7">
    <location>
        <begin position="513"/>
        <end position="629"/>
    </location>
</feature>
<dbReference type="PANTHER" id="PTHR22754:SF32">
    <property type="entry name" value="DISCO-INTERACTING PROTEIN 2"/>
    <property type="match status" value="1"/>
</dbReference>
<evidence type="ECO:0000256" key="1">
    <source>
        <dbReference type="ARBA" id="ARBA00006432"/>
    </source>
</evidence>
<keyword evidence="4" id="KW-0443">Lipid metabolism</keyword>
<organism evidence="8 9">
    <name type="scientific">Nocardia callitridis</name>
    <dbReference type="NCBI Taxonomy" id="648753"/>
    <lineage>
        <taxon>Bacteria</taxon>
        <taxon>Bacillati</taxon>
        <taxon>Actinomycetota</taxon>
        <taxon>Actinomycetes</taxon>
        <taxon>Mycobacteriales</taxon>
        <taxon>Nocardiaceae</taxon>
        <taxon>Nocardia</taxon>
    </lineage>
</organism>
<dbReference type="Gene3D" id="3.30.300.30">
    <property type="match status" value="1"/>
</dbReference>
<protein>
    <submittedName>
        <fullName evidence="8">Uncharacterized protein</fullName>
    </submittedName>
</protein>
<comment type="caution">
    <text evidence="8">The sequence shown here is derived from an EMBL/GenBank/DDBJ whole genome shotgun (WGS) entry which is preliminary data.</text>
</comment>
<gene>
    <name evidence="8" type="ORF">GCM10023318_11210</name>
</gene>